<sequence length="655" mass="75205">MADSVQKRILGQCRNALLGGVPILYIKTDSHILIQKLLLDETSPLVVLLSNGGRKGTEEQRELKYMRPIYELENPQDRQLRYCLNYRNSLPEMDSGGLYRELYASPRDMANERMTGPFLWSVNMPDDPQELKRIYRGLEQYVTAHEDENHPQYPVLQRSVVILYSSQVFLSPMLRTYTEFIDVGYPDEEEIRELIKSESGGDRNLIENEEYLSALCTDFLGFTTEEIVMTMQRIMAASSLQRSDEAEGIIREHKRQKMQGGILEQCDPEGNIGGMNQFRAWLMKQVKPLKYSASYMRKNGTPPPKGVLLCGIPGCGKSEAAKFTAQILNLPLLKMDIGSLMDKYQGVSEQRMRDALKMAEAMAPCVLWIDELEKGFSGAGSNGDSSSFKRMFGYLLGWMQDNQKPCFIFATANDIGGLPKEFFRSGRFDGLYAVYLPTAAECVSIFKSCMERIEKNMARARHCRREEAVIFSPSCYEDNMLRRLVNDTLVLPDKSPRMIIGSDIQKAVNLAMGRLFNETRINGEAWDRALRQVIGSGDFSTFGDGEENRDSIAVSYCRMLRKGFIPTSDHVLFRKEDYHVEFAEEYERLKRMSTVSMSDEELKQHKERLRQFEILQDSGRQFADPYDASVYHFLRNRINQMAALLERRERELLLR</sequence>
<protein>
    <recommendedName>
        <fullName evidence="4">Uncharacterized AAA domain-containing protein ycf46</fullName>
    </recommendedName>
</protein>
<dbReference type="SUPFAM" id="SSF52540">
    <property type="entry name" value="P-loop containing nucleoside triphosphate hydrolases"/>
    <property type="match status" value="1"/>
</dbReference>
<proteinExistence type="inferred from homology"/>
<keyword evidence="1" id="KW-0547">Nucleotide-binding</keyword>
<evidence type="ECO:0000256" key="3">
    <source>
        <dbReference type="ARBA" id="ARBA00038088"/>
    </source>
</evidence>
<evidence type="ECO:0000313" key="7">
    <source>
        <dbReference type="Proteomes" id="UP000886860"/>
    </source>
</evidence>
<dbReference type="EMBL" id="DVKS01000195">
    <property type="protein sequence ID" value="HIT42764.1"/>
    <property type="molecule type" value="Genomic_DNA"/>
</dbReference>
<reference evidence="6" key="1">
    <citation type="submission" date="2020-10" db="EMBL/GenBank/DDBJ databases">
        <authorList>
            <person name="Gilroy R."/>
        </authorList>
    </citation>
    <scope>NUCLEOTIDE SEQUENCE</scope>
    <source>
        <strain evidence="6">CHK123-3438</strain>
    </source>
</reference>
<dbReference type="AlphaFoldDB" id="A0A9D1GLZ9"/>
<comment type="similarity">
    <text evidence="3">Belongs to the AAA ATPase family. Highly divergent.</text>
</comment>
<keyword evidence="2" id="KW-0067">ATP-binding</keyword>
<dbReference type="GO" id="GO:0016887">
    <property type="term" value="F:ATP hydrolysis activity"/>
    <property type="evidence" value="ECO:0007669"/>
    <property type="project" value="InterPro"/>
</dbReference>
<dbReference type="PANTHER" id="PTHR42960">
    <property type="entry name" value="YCF46 PROTEIN"/>
    <property type="match status" value="1"/>
</dbReference>
<dbReference type="Pfam" id="PF00004">
    <property type="entry name" value="AAA"/>
    <property type="match status" value="1"/>
</dbReference>
<accession>A0A9D1GLZ9</accession>
<evidence type="ECO:0000256" key="2">
    <source>
        <dbReference type="ARBA" id="ARBA00022840"/>
    </source>
</evidence>
<dbReference type="Gene3D" id="3.40.50.300">
    <property type="entry name" value="P-loop containing nucleotide triphosphate hydrolases"/>
    <property type="match status" value="1"/>
</dbReference>
<organism evidence="6 7">
    <name type="scientific">Candidatus Caccovicinus merdipullorum</name>
    <dbReference type="NCBI Taxonomy" id="2840724"/>
    <lineage>
        <taxon>Bacteria</taxon>
        <taxon>Bacillati</taxon>
        <taxon>Bacillota</taxon>
        <taxon>Clostridia</taxon>
        <taxon>Eubacteriales</taxon>
        <taxon>Candidatus Caccovicinus</taxon>
    </lineage>
</organism>
<dbReference type="InterPro" id="IPR003959">
    <property type="entry name" value="ATPase_AAA_core"/>
</dbReference>
<dbReference type="InterPro" id="IPR003593">
    <property type="entry name" value="AAA+_ATPase"/>
</dbReference>
<dbReference type="InterPro" id="IPR052381">
    <property type="entry name" value="AAA_domain_protein"/>
</dbReference>
<dbReference type="InterPro" id="IPR027417">
    <property type="entry name" value="P-loop_NTPase"/>
</dbReference>
<dbReference type="Proteomes" id="UP000886860">
    <property type="component" value="Unassembled WGS sequence"/>
</dbReference>
<evidence type="ECO:0000313" key="6">
    <source>
        <dbReference type="EMBL" id="HIT42764.1"/>
    </source>
</evidence>
<dbReference type="PANTHER" id="PTHR42960:SF1">
    <property type="entry name" value="YCF46 PROTEIN"/>
    <property type="match status" value="1"/>
</dbReference>
<evidence type="ECO:0000256" key="4">
    <source>
        <dbReference type="ARBA" id="ARBA00040480"/>
    </source>
</evidence>
<feature type="domain" description="AAA+ ATPase" evidence="5">
    <location>
        <begin position="303"/>
        <end position="438"/>
    </location>
</feature>
<evidence type="ECO:0000259" key="5">
    <source>
        <dbReference type="SMART" id="SM00382"/>
    </source>
</evidence>
<comment type="caution">
    <text evidence="6">The sequence shown here is derived from an EMBL/GenBank/DDBJ whole genome shotgun (WGS) entry which is preliminary data.</text>
</comment>
<gene>
    <name evidence="6" type="ORF">IAB60_11840</name>
</gene>
<name>A0A9D1GLZ9_9FIRM</name>
<dbReference type="SMART" id="SM00382">
    <property type="entry name" value="AAA"/>
    <property type="match status" value="1"/>
</dbReference>
<dbReference type="GO" id="GO:0005524">
    <property type="term" value="F:ATP binding"/>
    <property type="evidence" value="ECO:0007669"/>
    <property type="project" value="UniProtKB-KW"/>
</dbReference>
<reference evidence="6" key="2">
    <citation type="journal article" date="2021" name="PeerJ">
        <title>Extensive microbial diversity within the chicken gut microbiome revealed by metagenomics and culture.</title>
        <authorList>
            <person name="Gilroy R."/>
            <person name="Ravi A."/>
            <person name="Getino M."/>
            <person name="Pursley I."/>
            <person name="Horton D.L."/>
            <person name="Alikhan N.F."/>
            <person name="Baker D."/>
            <person name="Gharbi K."/>
            <person name="Hall N."/>
            <person name="Watson M."/>
            <person name="Adriaenssens E.M."/>
            <person name="Foster-Nyarko E."/>
            <person name="Jarju S."/>
            <person name="Secka A."/>
            <person name="Antonio M."/>
            <person name="Oren A."/>
            <person name="Chaudhuri R.R."/>
            <person name="La Ragione R."/>
            <person name="Hildebrand F."/>
            <person name="Pallen M.J."/>
        </authorList>
    </citation>
    <scope>NUCLEOTIDE SEQUENCE</scope>
    <source>
        <strain evidence="6">CHK123-3438</strain>
    </source>
</reference>
<evidence type="ECO:0000256" key="1">
    <source>
        <dbReference type="ARBA" id="ARBA00022741"/>
    </source>
</evidence>